<dbReference type="GO" id="GO:0046872">
    <property type="term" value="F:metal ion binding"/>
    <property type="evidence" value="ECO:0007669"/>
    <property type="project" value="UniProtKB-KW"/>
</dbReference>
<evidence type="ECO:0000256" key="3">
    <source>
        <dbReference type="ARBA" id="ARBA00011913"/>
    </source>
</evidence>
<dbReference type="InterPro" id="IPR052083">
    <property type="entry name" value="Aminoacylase-1_M20A"/>
</dbReference>
<evidence type="ECO:0000259" key="11">
    <source>
        <dbReference type="Pfam" id="PF07687"/>
    </source>
</evidence>
<evidence type="ECO:0000256" key="4">
    <source>
        <dbReference type="ARBA" id="ARBA00022490"/>
    </source>
</evidence>
<feature type="binding site" evidence="10">
    <location>
        <position position="90"/>
    </location>
    <ligand>
        <name>Zn(2+)</name>
        <dbReference type="ChEBI" id="CHEBI:29105"/>
        <label>2</label>
    </ligand>
</feature>
<keyword evidence="13" id="KW-1185">Reference proteome</keyword>
<dbReference type="NCBIfam" id="TIGR01880">
    <property type="entry name" value="Ac-peptdase-euk"/>
    <property type="match status" value="1"/>
</dbReference>
<dbReference type="GO" id="GO:0005737">
    <property type="term" value="C:cytoplasm"/>
    <property type="evidence" value="ECO:0007669"/>
    <property type="project" value="UniProtKB-SubCell"/>
</dbReference>
<evidence type="ECO:0000256" key="2">
    <source>
        <dbReference type="ARBA" id="ARBA00006247"/>
    </source>
</evidence>
<feature type="binding site" evidence="10">
    <location>
        <position position="126"/>
    </location>
    <ligand>
        <name>Zn(2+)</name>
        <dbReference type="ChEBI" id="CHEBI:29105"/>
        <label>2</label>
    </ligand>
</feature>
<proteinExistence type="inferred from homology"/>
<comment type="similarity">
    <text evidence="2">Belongs to the peptidase M20A family.</text>
</comment>
<dbReference type="InterPro" id="IPR001261">
    <property type="entry name" value="ArgE/DapE_CS"/>
</dbReference>
<dbReference type="InterPro" id="IPR011650">
    <property type="entry name" value="Peptidase_M20_dimer"/>
</dbReference>
<dbReference type="PANTHER" id="PTHR45892">
    <property type="entry name" value="AMINOACYLASE-1"/>
    <property type="match status" value="1"/>
</dbReference>
<evidence type="ECO:0000313" key="13">
    <source>
        <dbReference type="Proteomes" id="UP001151699"/>
    </source>
</evidence>
<dbReference type="SUPFAM" id="SSF55031">
    <property type="entry name" value="Bacterial exopeptidase dimerisation domain"/>
    <property type="match status" value="1"/>
</dbReference>
<organism evidence="12 13">
    <name type="scientific">Pseudolycoriella hygida</name>
    <dbReference type="NCBI Taxonomy" id="35572"/>
    <lineage>
        <taxon>Eukaryota</taxon>
        <taxon>Metazoa</taxon>
        <taxon>Ecdysozoa</taxon>
        <taxon>Arthropoda</taxon>
        <taxon>Hexapoda</taxon>
        <taxon>Insecta</taxon>
        <taxon>Pterygota</taxon>
        <taxon>Neoptera</taxon>
        <taxon>Endopterygota</taxon>
        <taxon>Diptera</taxon>
        <taxon>Nematocera</taxon>
        <taxon>Sciaroidea</taxon>
        <taxon>Sciaridae</taxon>
        <taxon>Pseudolycoriella</taxon>
    </lineage>
</organism>
<dbReference type="InterPro" id="IPR010159">
    <property type="entry name" value="N-acyl_aa_amidohydrolase"/>
</dbReference>
<sequence length="377" mass="42018">MPPDIDYGPAVEFLQQQASSLDLPVSIYYPVNQDNPVVVMTWQGSDPSLSSILLNSHTDVVPVFEESWTRAPFAASVDEEGRIYARGAQDTKSTGMLYLAAIRALKKGGVKQLKRTFHISFVPDEEMGGYYGMESFAKTEEFRALNVGYALDEGSVSETNEITVVNDERCTWRVEFTSYGVTGHGSILFENTTGEKIYYLINKLMERREAEVVKFRSLSSYANVTTINLTMLKGGVQGNVIPPELSATFDIRLAVNADHDEFQRDLDRWIEEAGGNITQTYYIKDAKATRTNADDTNPMWIALQSSTRAFGINVVPGVITGATDMRFLRRQNITAFGFSAMINTPQLAHAHDEFVYADTYLAGIEVYKQVISNLGEI</sequence>
<dbReference type="GO" id="GO:0006520">
    <property type="term" value="P:amino acid metabolic process"/>
    <property type="evidence" value="ECO:0007669"/>
    <property type="project" value="InterPro"/>
</dbReference>
<dbReference type="PIRSF" id="PIRSF036696">
    <property type="entry name" value="ACY-1"/>
    <property type="match status" value="1"/>
</dbReference>
<feature type="binding site" evidence="10">
    <location>
        <position position="349"/>
    </location>
    <ligand>
        <name>Zn(2+)</name>
        <dbReference type="ChEBI" id="CHEBI:29105"/>
        <label>2</label>
    </ligand>
</feature>
<keyword evidence="7 10" id="KW-0862">Zinc</keyword>
<protein>
    <recommendedName>
        <fullName evidence="3">N-acyl-aliphatic-L-amino acid amidohydrolase</fullName>
        <ecNumber evidence="3">3.5.1.14</ecNumber>
    </recommendedName>
    <alternativeName>
        <fullName evidence="8">N-acyl-L-amino-acid amidohydrolase</fullName>
    </alternativeName>
</protein>
<gene>
    <name evidence="12" type="primary">Acy1_1</name>
    <name evidence="12" type="ORF">Bhyg_16838</name>
</gene>
<dbReference type="PROSITE" id="PS00758">
    <property type="entry name" value="ARGE_DAPE_CPG2_1"/>
    <property type="match status" value="1"/>
</dbReference>
<evidence type="ECO:0000256" key="9">
    <source>
        <dbReference type="PIRSR" id="PIRSR036696-1"/>
    </source>
</evidence>
<feature type="binding site" evidence="10">
    <location>
        <position position="57"/>
    </location>
    <ligand>
        <name>Zn(2+)</name>
        <dbReference type="ChEBI" id="CHEBI:29105"/>
        <label>1</label>
    </ligand>
</feature>
<dbReference type="SUPFAM" id="SSF53187">
    <property type="entry name" value="Zn-dependent exopeptidases"/>
    <property type="match status" value="1"/>
</dbReference>
<comment type="caution">
    <text evidence="12">The sequence shown here is derived from an EMBL/GenBank/DDBJ whole genome shotgun (WGS) entry which is preliminary data.</text>
</comment>
<dbReference type="Pfam" id="PF01546">
    <property type="entry name" value="Peptidase_M20"/>
    <property type="match status" value="1"/>
</dbReference>
<dbReference type="OrthoDB" id="3064516at2759"/>
<comment type="cofactor">
    <cofactor evidence="10">
        <name>Zn(2+)</name>
        <dbReference type="ChEBI" id="CHEBI:29105"/>
    </cofactor>
    <text evidence="10">Binds 2 Zn(2+) ions per subunit.</text>
</comment>
<accession>A0A9Q0MIE8</accession>
<keyword evidence="6" id="KW-0378">Hydrolase</keyword>
<reference evidence="12" key="1">
    <citation type="submission" date="2022-07" db="EMBL/GenBank/DDBJ databases">
        <authorList>
            <person name="Trinca V."/>
            <person name="Uliana J.V.C."/>
            <person name="Torres T.T."/>
            <person name="Ward R.J."/>
            <person name="Monesi N."/>
        </authorList>
    </citation>
    <scope>NUCLEOTIDE SEQUENCE</scope>
    <source>
        <strain evidence="12">HSMRA1968</strain>
        <tissue evidence="12">Whole embryos</tissue>
    </source>
</reference>
<keyword evidence="5 10" id="KW-0479">Metal-binding</keyword>
<evidence type="ECO:0000256" key="10">
    <source>
        <dbReference type="PIRSR" id="PIRSR036696-2"/>
    </source>
</evidence>
<feature type="binding site" evidence="10">
    <location>
        <position position="90"/>
    </location>
    <ligand>
        <name>Zn(2+)</name>
        <dbReference type="ChEBI" id="CHEBI:29105"/>
        <label>1</label>
    </ligand>
</feature>
<dbReference type="Gene3D" id="3.40.630.10">
    <property type="entry name" value="Zn peptidases"/>
    <property type="match status" value="1"/>
</dbReference>
<evidence type="ECO:0000313" key="12">
    <source>
        <dbReference type="EMBL" id="KAJ6625688.1"/>
    </source>
</evidence>
<dbReference type="GO" id="GO:0004046">
    <property type="term" value="F:aminoacylase activity"/>
    <property type="evidence" value="ECO:0007669"/>
    <property type="project" value="UniProtKB-EC"/>
</dbReference>
<evidence type="ECO:0000256" key="5">
    <source>
        <dbReference type="ARBA" id="ARBA00022723"/>
    </source>
</evidence>
<dbReference type="PANTHER" id="PTHR45892:SF1">
    <property type="entry name" value="AMINOACYLASE-1"/>
    <property type="match status" value="1"/>
</dbReference>
<feature type="domain" description="Peptidase M20 dimerisation" evidence="11">
    <location>
        <begin position="173"/>
        <end position="275"/>
    </location>
</feature>
<evidence type="ECO:0000256" key="6">
    <source>
        <dbReference type="ARBA" id="ARBA00022801"/>
    </source>
</evidence>
<dbReference type="InterPro" id="IPR036264">
    <property type="entry name" value="Bact_exopeptidase_dim_dom"/>
</dbReference>
<dbReference type="AlphaFoldDB" id="A0A9Q0MIE8"/>
<feature type="active site" description="Proton acceptor" evidence="9">
    <location>
        <position position="125"/>
    </location>
</feature>
<keyword evidence="4" id="KW-0963">Cytoplasm</keyword>
<dbReference type="EMBL" id="WJQU01003335">
    <property type="protein sequence ID" value="KAJ6625688.1"/>
    <property type="molecule type" value="Genomic_DNA"/>
</dbReference>
<name>A0A9Q0MIE8_9DIPT</name>
<evidence type="ECO:0000256" key="8">
    <source>
        <dbReference type="ARBA" id="ARBA00029656"/>
    </source>
</evidence>
<evidence type="ECO:0000256" key="1">
    <source>
        <dbReference type="ARBA" id="ARBA00004496"/>
    </source>
</evidence>
<evidence type="ECO:0000256" key="7">
    <source>
        <dbReference type="ARBA" id="ARBA00022833"/>
    </source>
</evidence>
<dbReference type="Proteomes" id="UP001151699">
    <property type="component" value="Unassembled WGS sequence"/>
</dbReference>
<comment type="subcellular location">
    <subcellularLocation>
        <location evidence="1">Cytoplasm</location>
    </subcellularLocation>
</comment>
<dbReference type="Gene3D" id="3.30.70.360">
    <property type="match status" value="1"/>
</dbReference>
<dbReference type="EC" id="3.5.1.14" evidence="3"/>
<dbReference type="Gene3D" id="1.10.150.900">
    <property type="match status" value="1"/>
</dbReference>
<feature type="active site" evidence="9">
    <location>
        <position position="59"/>
    </location>
</feature>
<dbReference type="Pfam" id="PF07687">
    <property type="entry name" value="M20_dimer"/>
    <property type="match status" value="1"/>
</dbReference>
<feature type="binding site" evidence="10">
    <location>
        <position position="153"/>
    </location>
    <ligand>
        <name>Zn(2+)</name>
        <dbReference type="ChEBI" id="CHEBI:29105"/>
        <label>1</label>
    </ligand>
</feature>
<dbReference type="InterPro" id="IPR002933">
    <property type="entry name" value="Peptidase_M20"/>
</dbReference>